<dbReference type="InterPro" id="IPR017861">
    <property type="entry name" value="KAE1/TsaD"/>
</dbReference>
<evidence type="ECO:0000256" key="1">
    <source>
        <dbReference type="ARBA" id="ARBA00022490"/>
    </source>
</evidence>
<feature type="binding site" evidence="8">
    <location>
        <position position="351"/>
    </location>
    <ligand>
        <name>substrate</name>
    </ligand>
</feature>
<comment type="similarity">
    <text evidence="8">Belongs to the KAE1 / TsaD family.</text>
</comment>
<keyword evidence="4 8" id="KW-0479">Metal-binding</keyword>
<evidence type="ECO:0000256" key="2">
    <source>
        <dbReference type="ARBA" id="ARBA00022679"/>
    </source>
</evidence>
<feature type="binding site" evidence="8">
    <location>
        <position position="379"/>
    </location>
    <ligand>
        <name>Fe cation</name>
        <dbReference type="ChEBI" id="CHEBI:24875"/>
    </ligand>
</feature>
<gene>
    <name evidence="8" type="primary">tsaD</name>
    <name evidence="10" type="ORF">A2Y98_00405</name>
</gene>
<evidence type="ECO:0000256" key="8">
    <source>
        <dbReference type="HAMAP-Rule" id="MF_01445"/>
    </source>
</evidence>
<sequence length="409" mass="44677">MRILAIETSCDETSIAVLQTKEDGDFSILSNIVSSQVAIHAPFGGVVPTLAKREHQKNLTLILKQGLAEAKLLKVQSSKFPPASQARALRAGKVQSNSAKFKVLKQILNREETLFKKLMPFLKKYAKPDIDVIAVTVGPGLEPALWVGVNSAKALACFWDLSIIPVNHVEAHIIANWLKPISGAQNSNARTQNLFPADCLIVSGGHTQLVLMRDFGKYEILGETRDDAAGEAFDKLAKMLNIGYPGGPIVSKLSAQAKKQKLAPSVVEGLKVKLPRPMINSKDYDFSFSGLKTAALYFVKTLNKKTLKKLTPAICAEFQQAAIDVLVSKTIRAAKEYNVKSVLLSGGVAANDLLRTSLEKEFKRFGLVFSVPPKKFCTDNAAMIALTAAKKTKKYNWQEITTEANLRIA</sequence>
<dbReference type="AlphaFoldDB" id="A0A1G2F787"/>
<evidence type="ECO:0000259" key="9">
    <source>
        <dbReference type="Pfam" id="PF00814"/>
    </source>
</evidence>
<feature type="binding site" evidence="8">
    <location>
        <begin position="201"/>
        <end position="205"/>
    </location>
    <ligand>
        <name>substrate</name>
    </ligand>
</feature>
<keyword evidence="5 8" id="KW-0408">Iron</keyword>
<dbReference type="GO" id="GO:0061711">
    <property type="term" value="F:tRNA N(6)-L-threonylcarbamoyladenine synthase activity"/>
    <property type="evidence" value="ECO:0007669"/>
    <property type="project" value="UniProtKB-EC"/>
</dbReference>
<dbReference type="FunFam" id="3.30.420.40:FF:000040">
    <property type="entry name" value="tRNA N6-adenosine threonylcarbamoyltransferase"/>
    <property type="match status" value="1"/>
</dbReference>
<dbReference type="GO" id="GO:0002949">
    <property type="term" value="P:tRNA threonylcarbamoyladenosine modification"/>
    <property type="evidence" value="ECO:0007669"/>
    <property type="project" value="UniProtKB-UniRule"/>
</dbReference>
<evidence type="ECO:0000256" key="3">
    <source>
        <dbReference type="ARBA" id="ARBA00022694"/>
    </source>
</evidence>
<dbReference type="PANTHER" id="PTHR11735:SF6">
    <property type="entry name" value="TRNA N6-ADENOSINE THREONYLCARBAMOYLTRANSFERASE, MITOCHONDRIAL"/>
    <property type="match status" value="1"/>
</dbReference>
<evidence type="ECO:0000313" key="11">
    <source>
        <dbReference type="Proteomes" id="UP000179099"/>
    </source>
</evidence>
<dbReference type="NCBIfam" id="TIGR00329">
    <property type="entry name" value="gcp_kae1"/>
    <property type="match status" value="1"/>
</dbReference>
<accession>A0A1G2F787</accession>
<dbReference type="EC" id="2.3.1.234" evidence="8"/>
<comment type="catalytic activity">
    <reaction evidence="7 8">
        <text>L-threonylcarbamoyladenylate + adenosine(37) in tRNA = N(6)-L-threonylcarbamoyladenosine(37) in tRNA + AMP + H(+)</text>
        <dbReference type="Rhea" id="RHEA:37059"/>
        <dbReference type="Rhea" id="RHEA-COMP:10162"/>
        <dbReference type="Rhea" id="RHEA-COMP:10163"/>
        <dbReference type="ChEBI" id="CHEBI:15378"/>
        <dbReference type="ChEBI" id="CHEBI:73682"/>
        <dbReference type="ChEBI" id="CHEBI:74411"/>
        <dbReference type="ChEBI" id="CHEBI:74418"/>
        <dbReference type="ChEBI" id="CHEBI:456215"/>
        <dbReference type="EC" id="2.3.1.234"/>
    </reaction>
</comment>
<feature type="binding site" evidence="8">
    <location>
        <position position="172"/>
    </location>
    <ligand>
        <name>Fe cation</name>
        <dbReference type="ChEBI" id="CHEBI:24875"/>
    </ligand>
</feature>
<dbReference type="HAMAP" id="MF_01445">
    <property type="entry name" value="TsaD"/>
    <property type="match status" value="1"/>
</dbReference>
<evidence type="ECO:0000256" key="4">
    <source>
        <dbReference type="ARBA" id="ARBA00022723"/>
    </source>
</evidence>
<name>A0A1G2F787_9BACT</name>
<dbReference type="CDD" id="cd24133">
    <property type="entry name" value="ASKHA_NBD_TsaD_bac"/>
    <property type="match status" value="1"/>
</dbReference>
<feature type="binding site" evidence="8">
    <location>
        <position position="247"/>
    </location>
    <ligand>
        <name>substrate</name>
    </ligand>
</feature>
<comment type="caution">
    <text evidence="8">Lacks conserved residue(s) required for the propagation of feature annotation.</text>
</comment>
<dbReference type="Proteomes" id="UP000179099">
    <property type="component" value="Unassembled WGS sequence"/>
</dbReference>
<comment type="caution">
    <text evidence="10">The sequence shown here is derived from an EMBL/GenBank/DDBJ whole genome shotgun (WGS) entry which is preliminary data.</text>
</comment>
<keyword evidence="6 8" id="KW-0012">Acyltransferase</keyword>
<dbReference type="InterPro" id="IPR022450">
    <property type="entry name" value="TsaD"/>
</dbReference>
<proteinExistence type="inferred from homology"/>
<keyword evidence="3 8" id="KW-0819">tRNA processing</keyword>
<dbReference type="STRING" id="1801992.A2Y98_00405"/>
<protein>
    <recommendedName>
        <fullName evidence="8">tRNA N6-adenosine threonylcarbamoyltransferase</fullName>
        <ecNumber evidence="8">2.3.1.234</ecNumber>
    </recommendedName>
    <alternativeName>
        <fullName evidence="8">N6-L-threonylcarbamoyladenine synthase</fullName>
        <shortName evidence="8">t(6)A synthase</shortName>
    </alternativeName>
    <alternativeName>
        <fullName evidence="8">t(6)A37 threonylcarbamoyladenosine biosynthesis protein TsaD</fullName>
    </alternativeName>
    <alternativeName>
        <fullName evidence="8">tRNA threonylcarbamoyladenosine biosynthesis protein TsaD</fullName>
    </alternativeName>
</protein>
<feature type="binding site" evidence="8">
    <location>
        <position position="168"/>
    </location>
    <ligand>
        <name>Fe cation</name>
        <dbReference type="ChEBI" id="CHEBI:24875"/>
    </ligand>
</feature>
<comment type="function">
    <text evidence="8">Required for the formation of a threonylcarbamoyl group on adenosine at position 37 (t(6)A37) in tRNAs that read codons beginning with adenine. Is involved in the transfer of the threonylcarbamoyl moiety of threonylcarbamoyl-AMP (TC-AMP) to the N6 group of A37, together with TsaE and TsaB. TsaD likely plays a direct catalytic role in this reaction.</text>
</comment>
<keyword evidence="2 8" id="KW-0808">Transferase</keyword>
<dbReference type="Pfam" id="PF00814">
    <property type="entry name" value="TsaD"/>
    <property type="match status" value="2"/>
</dbReference>
<dbReference type="GO" id="GO:0005737">
    <property type="term" value="C:cytoplasm"/>
    <property type="evidence" value="ECO:0007669"/>
    <property type="project" value="UniProtKB-SubCell"/>
</dbReference>
<comment type="cofactor">
    <cofactor evidence="8">
        <name>Fe(2+)</name>
        <dbReference type="ChEBI" id="CHEBI:29033"/>
    </cofactor>
    <text evidence="8">Binds 1 Fe(2+) ion per subunit.</text>
</comment>
<reference evidence="10 11" key="1">
    <citation type="journal article" date="2016" name="Nat. Commun.">
        <title>Thousands of microbial genomes shed light on interconnected biogeochemical processes in an aquifer system.</title>
        <authorList>
            <person name="Anantharaman K."/>
            <person name="Brown C.T."/>
            <person name="Hug L.A."/>
            <person name="Sharon I."/>
            <person name="Castelle C.J."/>
            <person name="Probst A.J."/>
            <person name="Thomas B.C."/>
            <person name="Singh A."/>
            <person name="Wilkins M.J."/>
            <person name="Karaoz U."/>
            <person name="Brodie E.L."/>
            <person name="Williams K.H."/>
            <person name="Hubbard S.S."/>
            <person name="Banfield J.F."/>
        </authorList>
    </citation>
    <scope>NUCLEOTIDE SEQUENCE [LARGE SCALE GENOMIC DNA]</scope>
</reference>
<evidence type="ECO:0000256" key="6">
    <source>
        <dbReference type="ARBA" id="ARBA00023315"/>
    </source>
</evidence>
<dbReference type="EMBL" id="MHMW01000021">
    <property type="protein sequence ID" value="OGZ33924.1"/>
    <property type="molecule type" value="Genomic_DNA"/>
</dbReference>
<dbReference type="Gene3D" id="3.30.420.40">
    <property type="match status" value="3"/>
</dbReference>
<organism evidence="10 11">
    <name type="scientific">Candidatus Portnoybacteria bacterium RBG_19FT_COMBO_36_7</name>
    <dbReference type="NCBI Taxonomy" id="1801992"/>
    <lineage>
        <taxon>Bacteria</taxon>
        <taxon>Candidatus Portnoyibacteriota</taxon>
    </lineage>
</organism>
<dbReference type="InterPro" id="IPR000905">
    <property type="entry name" value="Gcp-like_dom"/>
</dbReference>
<feature type="binding site" evidence="8">
    <location>
        <position position="234"/>
    </location>
    <ligand>
        <name>substrate</name>
    </ligand>
</feature>
<dbReference type="SUPFAM" id="SSF53067">
    <property type="entry name" value="Actin-like ATPase domain"/>
    <property type="match status" value="3"/>
</dbReference>
<dbReference type="InterPro" id="IPR043129">
    <property type="entry name" value="ATPase_NBD"/>
</dbReference>
<dbReference type="PANTHER" id="PTHR11735">
    <property type="entry name" value="TRNA N6-ADENOSINE THREONYLCARBAMOYLTRANSFERASE"/>
    <property type="match status" value="1"/>
</dbReference>
<evidence type="ECO:0000256" key="7">
    <source>
        <dbReference type="ARBA" id="ARBA00048117"/>
    </source>
</evidence>
<dbReference type="GO" id="GO:0005506">
    <property type="term" value="F:iron ion binding"/>
    <property type="evidence" value="ECO:0007669"/>
    <property type="project" value="UniProtKB-UniRule"/>
</dbReference>
<feature type="domain" description="Gcp-like" evidence="9">
    <location>
        <begin position="28"/>
        <end position="72"/>
    </location>
</feature>
<evidence type="ECO:0000256" key="5">
    <source>
        <dbReference type="ARBA" id="ARBA00023004"/>
    </source>
</evidence>
<comment type="subcellular location">
    <subcellularLocation>
        <location evidence="8">Cytoplasm</location>
    </subcellularLocation>
</comment>
<feature type="domain" description="Gcp-like" evidence="9">
    <location>
        <begin position="126"/>
        <end position="385"/>
    </location>
</feature>
<keyword evidence="1 8" id="KW-0963">Cytoplasm</keyword>
<evidence type="ECO:0000313" key="10">
    <source>
        <dbReference type="EMBL" id="OGZ33924.1"/>
    </source>
</evidence>